<dbReference type="Pfam" id="PF00031">
    <property type="entry name" value="Cystatin"/>
    <property type="match status" value="1"/>
</dbReference>
<sequence>MAEQTLAGGLSEQKPADKDTQDLVDKVKDGFLSKSGENVSMFKLVSYKTQVVAGTSYFAKVQIGDGVNSYVHLRIWQQLPSAGGGVQLSAYQTGKSLADDITYFE</sequence>
<keyword evidence="5" id="KW-0789">Thiol protease inhibitor</keyword>
<dbReference type="InterPro" id="IPR046350">
    <property type="entry name" value="Cystatin_sf"/>
</dbReference>
<comment type="subcellular location">
    <subcellularLocation>
        <location evidence="1">Cytoplasm</location>
    </subcellularLocation>
</comment>
<dbReference type="PANTHER" id="PTHR11414:SF21">
    <property type="entry name" value="CYSTATIN 14A, TANDEM DUPLICATE 1-RELATED"/>
    <property type="match status" value="1"/>
</dbReference>
<dbReference type="PRINTS" id="PR00295">
    <property type="entry name" value="STEFINA"/>
</dbReference>
<evidence type="ECO:0000313" key="10">
    <source>
        <dbReference type="Proteomes" id="UP001217089"/>
    </source>
</evidence>
<protein>
    <recommendedName>
        <fullName evidence="7">Cystatin domain-containing protein</fullName>
    </recommendedName>
</protein>
<dbReference type="InterPro" id="IPR000010">
    <property type="entry name" value="Cystatin_dom"/>
</dbReference>
<feature type="domain" description="Cystatin" evidence="7">
    <location>
        <begin position="5"/>
        <end position="104"/>
    </location>
</feature>
<organism evidence="9 10">
    <name type="scientific">Tegillarca granosa</name>
    <name type="common">Malaysian cockle</name>
    <name type="synonym">Anadara granosa</name>
    <dbReference type="NCBI Taxonomy" id="220873"/>
    <lineage>
        <taxon>Eukaryota</taxon>
        <taxon>Metazoa</taxon>
        <taxon>Spiralia</taxon>
        <taxon>Lophotrochozoa</taxon>
        <taxon>Mollusca</taxon>
        <taxon>Bivalvia</taxon>
        <taxon>Autobranchia</taxon>
        <taxon>Pteriomorphia</taxon>
        <taxon>Arcoida</taxon>
        <taxon>Arcoidea</taxon>
        <taxon>Arcidae</taxon>
        <taxon>Tegillarca</taxon>
    </lineage>
</organism>
<dbReference type="SMART" id="SM00043">
    <property type="entry name" value="CY"/>
    <property type="match status" value="1"/>
</dbReference>
<dbReference type="CDD" id="cd00042">
    <property type="entry name" value="CY"/>
    <property type="match status" value="1"/>
</dbReference>
<dbReference type="SUPFAM" id="SSF54403">
    <property type="entry name" value="Cystatin/monellin"/>
    <property type="match status" value="1"/>
</dbReference>
<reference evidence="9 10" key="1">
    <citation type="submission" date="2022-12" db="EMBL/GenBank/DDBJ databases">
        <title>Chromosome-level genome of Tegillarca granosa.</title>
        <authorList>
            <person name="Kim J."/>
        </authorList>
    </citation>
    <scope>NUCLEOTIDE SEQUENCE [LARGE SCALE GENOMIC DNA]</scope>
    <source>
        <strain evidence="9">Teg-2019</strain>
        <tissue evidence="9">Adductor muscle</tissue>
    </source>
</reference>
<comment type="caution">
    <text evidence="9">The sequence shown here is derived from an EMBL/GenBank/DDBJ whole genome shotgun (WGS) entry which is preliminary data.</text>
</comment>
<evidence type="ECO:0000256" key="4">
    <source>
        <dbReference type="ARBA" id="ARBA00022690"/>
    </source>
</evidence>
<evidence type="ECO:0000313" key="9">
    <source>
        <dbReference type="EMBL" id="KAJ8319661.1"/>
    </source>
</evidence>
<keyword evidence="10" id="KW-1185">Reference proteome</keyword>
<evidence type="ECO:0000313" key="8">
    <source>
        <dbReference type="EMBL" id="KAJ8315511.1"/>
    </source>
</evidence>
<dbReference type="InterPro" id="IPR001713">
    <property type="entry name" value="Prot_inh_stefin"/>
</dbReference>
<dbReference type="EMBL" id="JARBDR010000169">
    <property type="protein sequence ID" value="KAJ8319661.1"/>
    <property type="molecule type" value="Genomic_DNA"/>
</dbReference>
<keyword evidence="4" id="KW-0646">Protease inhibitor</keyword>
<dbReference type="EMBL" id="JARBDR010000337">
    <property type="protein sequence ID" value="KAJ8315511.1"/>
    <property type="molecule type" value="Genomic_DNA"/>
</dbReference>
<evidence type="ECO:0000256" key="1">
    <source>
        <dbReference type="ARBA" id="ARBA00004496"/>
    </source>
</evidence>
<evidence type="ECO:0000256" key="5">
    <source>
        <dbReference type="ARBA" id="ARBA00022704"/>
    </source>
</evidence>
<dbReference type="Gene3D" id="3.10.450.10">
    <property type="match status" value="1"/>
</dbReference>
<keyword evidence="3" id="KW-0963">Cytoplasm</keyword>
<evidence type="ECO:0000256" key="2">
    <source>
        <dbReference type="ARBA" id="ARBA00009403"/>
    </source>
</evidence>
<proteinExistence type="inferred from homology"/>
<gene>
    <name evidence="9" type="ORF">KUTeg_002786</name>
    <name evidence="8" type="ORF">KUTeg_007661</name>
</gene>
<evidence type="ECO:0000256" key="6">
    <source>
        <dbReference type="SAM" id="MobiDB-lite"/>
    </source>
</evidence>
<name>A0ABQ9FU41_TEGGR</name>
<accession>A0ABQ9FU41</accession>
<feature type="region of interest" description="Disordered" evidence="6">
    <location>
        <begin position="1"/>
        <end position="20"/>
    </location>
</feature>
<evidence type="ECO:0000259" key="7">
    <source>
        <dbReference type="SMART" id="SM00043"/>
    </source>
</evidence>
<evidence type="ECO:0000256" key="3">
    <source>
        <dbReference type="ARBA" id="ARBA00022490"/>
    </source>
</evidence>
<dbReference type="PANTHER" id="PTHR11414">
    <property type="entry name" value="CYSTATIN FAMILY MEMBER"/>
    <property type="match status" value="1"/>
</dbReference>
<dbReference type="Proteomes" id="UP001217089">
    <property type="component" value="Unassembled WGS sequence"/>
</dbReference>
<comment type="similarity">
    <text evidence="2">Belongs to the cystatin family.</text>
</comment>